<evidence type="ECO:0000256" key="6">
    <source>
        <dbReference type="ARBA" id="ARBA00022792"/>
    </source>
</evidence>
<organism evidence="12 13">
    <name type="scientific">Lojkania enalia</name>
    <dbReference type="NCBI Taxonomy" id="147567"/>
    <lineage>
        <taxon>Eukaryota</taxon>
        <taxon>Fungi</taxon>
        <taxon>Dikarya</taxon>
        <taxon>Ascomycota</taxon>
        <taxon>Pezizomycotina</taxon>
        <taxon>Dothideomycetes</taxon>
        <taxon>Pleosporomycetidae</taxon>
        <taxon>Pleosporales</taxon>
        <taxon>Pleosporales incertae sedis</taxon>
        <taxon>Lojkania</taxon>
    </lineage>
</organism>
<keyword evidence="4 10" id="KW-0812">Transmembrane</keyword>
<dbReference type="InterPro" id="IPR002067">
    <property type="entry name" value="MCP"/>
</dbReference>
<keyword evidence="6" id="KW-0999">Mitochondrion inner membrane</keyword>
<dbReference type="InterPro" id="IPR018108">
    <property type="entry name" value="MCP_transmembrane"/>
</dbReference>
<dbReference type="Proteomes" id="UP000800093">
    <property type="component" value="Unassembled WGS sequence"/>
</dbReference>
<keyword evidence="9 10" id="KW-0472">Membrane</keyword>
<evidence type="ECO:0000256" key="7">
    <source>
        <dbReference type="ARBA" id="ARBA00022989"/>
    </source>
</evidence>
<dbReference type="GO" id="GO:0140021">
    <property type="term" value="P:mitochondrial ADP transmembrane transport"/>
    <property type="evidence" value="ECO:0007669"/>
    <property type="project" value="InterPro"/>
</dbReference>
<evidence type="ECO:0000256" key="4">
    <source>
        <dbReference type="ARBA" id="ARBA00022692"/>
    </source>
</evidence>
<dbReference type="AlphaFoldDB" id="A0A9P4NCI8"/>
<keyword evidence="13" id="KW-1185">Reference proteome</keyword>
<dbReference type="EMBL" id="ML986579">
    <property type="protein sequence ID" value="KAF2270525.1"/>
    <property type="molecule type" value="Genomic_DNA"/>
</dbReference>
<evidence type="ECO:0000256" key="9">
    <source>
        <dbReference type="ARBA" id="ARBA00023136"/>
    </source>
</evidence>
<evidence type="ECO:0000256" key="3">
    <source>
        <dbReference type="ARBA" id="ARBA00022448"/>
    </source>
</evidence>
<evidence type="ECO:0000256" key="5">
    <source>
        <dbReference type="ARBA" id="ARBA00022737"/>
    </source>
</evidence>
<evidence type="ECO:0000256" key="1">
    <source>
        <dbReference type="ARBA" id="ARBA00004448"/>
    </source>
</evidence>
<dbReference type="Pfam" id="PF00153">
    <property type="entry name" value="Mito_carr"/>
    <property type="match status" value="3"/>
</dbReference>
<sequence>MATKAAPTSPLAKEKAKALPFQYQFAAGAVAGISEILVMYPLDVVKTRIQLQHGKAVDGQGYTGVLDCFQKIIRNEGVSRLYRGITAPILMEVPKRAIKFSSNDTFAPLYQRLFHSPVLTQPLAVLTGASAGAVESLVVVPFELLKIRLQDKTSASRYSGLLDCLVKVVRHEGPLALYNGFEATLWRHIVWNAGYFGCIFQVRAQLPKPEESKNAKLQKTVNDLAAGFVGGVVGTTLNTPLDVVKSRIQSVAKVEGVRAKYEWAWPSLSVVAREEGFKALYKGYVAKILRFGPGGGVLLVVYSAVTEMLAKMV</sequence>
<dbReference type="InterPro" id="IPR023395">
    <property type="entry name" value="MCP_dom_sf"/>
</dbReference>
<keyword evidence="3 11" id="KW-0813">Transport</keyword>
<comment type="caution">
    <text evidence="12">The sequence shown here is derived from an EMBL/GenBank/DDBJ whole genome shotgun (WGS) entry which is preliminary data.</text>
</comment>
<keyword evidence="7" id="KW-1133">Transmembrane helix</keyword>
<protein>
    <submittedName>
        <fullName evidence="12">Mitochondrial 2-oxodicarboxylate carrier protein-like protein</fullName>
    </submittedName>
</protein>
<evidence type="ECO:0000313" key="13">
    <source>
        <dbReference type="Proteomes" id="UP000800093"/>
    </source>
</evidence>
<keyword evidence="5" id="KW-0677">Repeat</keyword>
<evidence type="ECO:0000256" key="10">
    <source>
        <dbReference type="PROSITE-ProRule" id="PRU00282"/>
    </source>
</evidence>
<dbReference type="InterPro" id="IPR002113">
    <property type="entry name" value="ADT_euk_type"/>
</dbReference>
<dbReference type="SUPFAM" id="SSF103506">
    <property type="entry name" value="Mitochondrial carrier"/>
    <property type="match status" value="1"/>
</dbReference>
<dbReference type="GO" id="GO:0005743">
    <property type="term" value="C:mitochondrial inner membrane"/>
    <property type="evidence" value="ECO:0007669"/>
    <property type="project" value="UniProtKB-SubCell"/>
</dbReference>
<feature type="repeat" description="Solcar" evidence="10">
    <location>
        <begin position="218"/>
        <end position="308"/>
    </location>
</feature>
<gene>
    <name evidence="12" type="ORF">CC78DRAFT_550213</name>
</gene>
<feature type="repeat" description="Solcar" evidence="10">
    <location>
        <begin position="119"/>
        <end position="205"/>
    </location>
</feature>
<evidence type="ECO:0000256" key="8">
    <source>
        <dbReference type="ARBA" id="ARBA00023128"/>
    </source>
</evidence>
<dbReference type="InterPro" id="IPR051752">
    <property type="entry name" value="Mito_2-oxodicarb_carrier"/>
</dbReference>
<name>A0A9P4NCI8_9PLEO</name>
<accession>A0A9P4NCI8</accession>
<evidence type="ECO:0000256" key="11">
    <source>
        <dbReference type="RuleBase" id="RU000488"/>
    </source>
</evidence>
<dbReference type="GO" id="GO:1990544">
    <property type="term" value="P:mitochondrial ATP transmembrane transport"/>
    <property type="evidence" value="ECO:0007669"/>
    <property type="project" value="InterPro"/>
</dbReference>
<dbReference type="PRINTS" id="PR00926">
    <property type="entry name" value="MITOCARRIER"/>
</dbReference>
<comment type="similarity">
    <text evidence="2 11">Belongs to the mitochondrial carrier (TC 2.A.29) family.</text>
</comment>
<dbReference type="PANTHER" id="PTHR46356">
    <property type="entry name" value="MITOCHONDRIAL 2-OXODICARBOXYLATE CARRIER"/>
    <property type="match status" value="1"/>
</dbReference>
<dbReference type="PROSITE" id="PS50920">
    <property type="entry name" value="SOLCAR"/>
    <property type="match status" value="3"/>
</dbReference>
<dbReference type="GO" id="GO:0005471">
    <property type="term" value="F:ATP:ADP antiporter activity"/>
    <property type="evidence" value="ECO:0007669"/>
    <property type="project" value="InterPro"/>
</dbReference>
<dbReference type="OrthoDB" id="434783at2759"/>
<proteinExistence type="inferred from homology"/>
<comment type="subcellular location">
    <subcellularLocation>
        <location evidence="1">Mitochondrion inner membrane</location>
        <topology evidence="1">Multi-pass membrane protein</topology>
    </subcellularLocation>
</comment>
<keyword evidence="8" id="KW-0496">Mitochondrion</keyword>
<dbReference type="Gene3D" id="1.50.40.10">
    <property type="entry name" value="Mitochondrial carrier domain"/>
    <property type="match status" value="1"/>
</dbReference>
<dbReference type="PANTHER" id="PTHR46356:SF1">
    <property type="entry name" value="MITOCHONDRIAL 2-OXODICARBOXYLATE CARRIER"/>
    <property type="match status" value="1"/>
</dbReference>
<reference evidence="13" key="1">
    <citation type="journal article" date="2020" name="Stud. Mycol.">
        <title>101 Dothideomycetes genomes: A test case for predicting lifestyles and emergence of pathogens.</title>
        <authorList>
            <person name="Haridas S."/>
            <person name="Albert R."/>
            <person name="Binder M."/>
            <person name="Bloem J."/>
            <person name="LaButti K."/>
            <person name="Salamov A."/>
            <person name="Andreopoulos B."/>
            <person name="Baker S."/>
            <person name="Barry K."/>
            <person name="Bills G."/>
            <person name="Bluhm B."/>
            <person name="Cannon C."/>
            <person name="Castanera R."/>
            <person name="Culley D."/>
            <person name="Daum C."/>
            <person name="Ezra D."/>
            <person name="Gonzalez J."/>
            <person name="Henrissat B."/>
            <person name="Kuo A."/>
            <person name="Liang C."/>
            <person name="Lipzen A."/>
            <person name="Lutzoni F."/>
            <person name="Magnuson J."/>
            <person name="Mondo S."/>
            <person name="Nolan M."/>
            <person name="Ohm R."/>
            <person name="Pangilinan J."/>
            <person name="Park H.-J."/>
            <person name="Ramirez L."/>
            <person name="Alfaro M."/>
            <person name="Sun H."/>
            <person name="Tritt A."/>
            <person name="Yoshinaga Y."/>
            <person name="Zwiers L.-H."/>
            <person name="Turgeon B."/>
            <person name="Goodwin S."/>
            <person name="Spatafora J."/>
            <person name="Crous P."/>
            <person name="Grigoriev I."/>
        </authorList>
    </citation>
    <scope>NUCLEOTIDE SEQUENCE [LARGE SCALE GENOMIC DNA]</scope>
    <source>
        <strain evidence="13">CBS 304.66</strain>
    </source>
</reference>
<evidence type="ECO:0000313" key="12">
    <source>
        <dbReference type="EMBL" id="KAF2270525.1"/>
    </source>
</evidence>
<evidence type="ECO:0000256" key="2">
    <source>
        <dbReference type="ARBA" id="ARBA00006375"/>
    </source>
</evidence>
<feature type="repeat" description="Solcar" evidence="10">
    <location>
        <begin position="19"/>
        <end position="109"/>
    </location>
</feature>
<dbReference type="PRINTS" id="PR00927">
    <property type="entry name" value="ADPTRNSLCASE"/>
</dbReference>